<dbReference type="PANTHER" id="PTHR11102:SF160">
    <property type="entry name" value="ERAD-ASSOCIATED E3 UBIQUITIN-PROTEIN LIGASE COMPONENT HRD3"/>
    <property type="match status" value="1"/>
</dbReference>
<dbReference type="EMBL" id="LPWF01000023">
    <property type="protein sequence ID" value="ODR98236.1"/>
    <property type="molecule type" value="Genomic_DNA"/>
</dbReference>
<dbReference type="SUPFAM" id="SSF47090">
    <property type="entry name" value="PGBD-like"/>
    <property type="match status" value="1"/>
</dbReference>
<dbReference type="SMART" id="SM00671">
    <property type="entry name" value="SEL1"/>
    <property type="match status" value="7"/>
</dbReference>
<gene>
    <name evidence="3" type="ORF">AUC69_10080</name>
</gene>
<proteinExistence type="predicted"/>
<reference evidence="3 4" key="1">
    <citation type="journal article" date="2016" name="Environ. Microbiol.">
        <title>New Methyloceanibacter diversity from North Sea sediments includes methanotroph containing solely the soluble methane monooxygenase.</title>
        <authorList>
            <person name="Vekeman B."/>
            <person name="Kerckhof F.M."/>
            <person name="Cremers G."/>
            <person name="de Vos P."/>
            <person name="Vandamme P."/>
            <person name="Boon N."/>
            <person name="Op den Camp H.J."/>
            <person name="Heylen K."/>
        </authorList>
    </citation>
    <scope>NUCLEOTIDE SEQUENCE [LARGE SCALE GENOMIC DNA]</scope>
    <source>
        <strain evidence="3 4">R-67175</strain>
    </source>
</reference>
<accession>A0A1E3VZA7</accession>
<sequence>MRKLLTTLAAILMLTALDGAPAFAQADATELSFWESVRDSDQPQELEAYLKAYPDGMFAPLARIRIEKLKGSDASEPAQPEPAPSSPSEKEAGATEEASEVEQAASSPPVNECDRLAAHPLYTAEGISGIDFDDIPSDEAIRACRAAVVASPETERFQFQLARALLSGKVYEEARRRFRVVAEKGHAGAALNLGLIYGHGRGVPKDYAQAARWLRQASDDGDPVAMIALGYLYKAGLGVEQSDQEAVAWFRKAMEKNEPDGFSRLASMYAEGRGVSKDMKEAARLHRQAADMGLVESMYVLGKLYADGEGVSKDEAEAIRWYKRAAEKGSIQAMTNLGYAFHAGRGTDKDLSQAVEWYRKAADKGEATAKNNLGMLYNDGTGVLRDGKEAARLLLEAYRGGDAYAKRNLEEQSGVLSIETRRELQRLMKQEGVYNGKIDGRFGSGTKAALKALAPVQDAAKSVRASSTAADKPEDLGDLQNLGTLD</sequence>
<dbReference type="InterPro" id="IPR006597">
    <property type="entry name" value="Sel1-like"/>
</dbReference>
<keyword evidence="4" id="KW-1185">Reference proteome</keyword>
<dbReference type="OrthoDB" id="9816009at2"/>
<protein>
    <recommendedName>
        <fullName evidence="5">Peptidoglycan binding-like domain-containing protein</fullName>
    </recommendedName>
</protein>
<dbReference type="STRING" id="1774969.AUC69_10080"/>
<evidence type="ECO:0000313" key="3">
    <source>
        <dbReference type="EMBL" id="ODR98236.1"/>
    </source>
</evidence>
<dbReference type="RefSeq" id="WP_069441455.1">
    <property type="nucleotide sequence ID" value="NZ_LPWF01000023.1"/>
</dbReference>
<dbReference type="Pfam" id="PF08238">
    <property type="entry name" value="Sel1"/>
    <property type="match status" value="6"/>
</dbReference>
<dbReference type="SUPFAM" id="SSF81901">
    <property type="entry name" value="HCP-like"/>
    <property type="match status" value="2"/>
</dbReference>
<feature type="signal peptide" evidence="2">
    <location>
        <begin position="1"/>
        <end position="24"/>
    </location>
</feature>
<dbReference type="InterPro" id="IPR011990">
    <property type="entry name" value="TPR-like_helical_dom_sf"/>
</dbReference>
<evidence type="ECO:0000313" key="4">
    <source>
        <dbReference type="Proteomes" id="UP000094472"/>
    </source>
</evidence>
<dbReference type="Gene3D" id="1.25.40.10">
    <property type="entry name" value="Tetratricopeptide repeat domain"/>
    <property type="match status" value="1"/>
</dbReference>
<evidence type="ECO:0000256" key="2">
    <source>
        <dbReference type="SAM" id="SignalP"/>
    </source>
</evidence>
<name>A0A1E3VZA7_9HYPH</name>
<dbReference type="InterPro" id="IPR050767">
    <property type="entry name" value="Sel1_AlgK"/>
</dbReference>
<dbReference type="Proteomes" id="UP000094472">
    <property type="component" value="Unassembled WGS sequence"/>
</dbReference>
<feature type="region of interest" description="Disordered" evidence="1">
    <location>
        <begin position="70"/>
        <end position="111"/>
    </location>
</feature>
<feature type="region of interest" description="Disordered" evidence="1">
    <location>
        <begin position="461"/>
        <end position="486"/>
    </location>
</feature>
<organism evidence="3 4">
    <name type="scientific">Methyloceanibacter superfactus</name>
    <dbReference type="NCBI Taxonomy" id="1774969"/>
    <lineage>
        <taxon>Bacteria</taxon>
        <taxon>Pseudomonadati</taxon>
        <taxon>Pseudomonadota</taxon>
        <taxon>Alphaproteobacteria</taxon>
        <taxon>Hyphomicrobiales</taxon>
        <taxon>Hyphomicrobiaceae</taxon>
        <taxon>Methyloceanibacter</taxon>
    </lineage>
</organism>
<dbReference type="InterPro" id="IPR036365">
    <property type="entry name" value="PGBD-like_sf"/>
</dbReference>
<feature type="chain" id="PRO_5009138791" description="Peptidoglycan binding-like domain-containing protein" evidence="2">
    <location>
        <begin position="25"/>
        <end position="486"/>
    </location>
</feature>
<evidence type="ECO:0000256" key="1">
    <source>
        <dbReference type="SAM" id="MobiDB-lite"/>
    </source>
</evidence>
<keyword evidence="2" id="KW-0732">Signal</keyword>
<evidence type="ECO:0008006" key="5">
    <source>
        <dbReference type="Google" id="ProtNLM"/>
    </source>
</evidence>
<dbReference type="PANTHER" id="PTHR11102">
    <property type="entry name" value="SEL-1-LIKE PROTEIN"/>
    <property type="match status" value="1"/>
</dbReference>
<comment type="caution">
    <text evidence="3">The sequence shown here is derived from an EMBL/GenBank/DDBJ whole genome shotgun (WGS) entry which is preliminary data.</text>
</comment>
<dbReference type="AlphaFoldDB" id="A0A1E3VZA7"/>